<dbReference type="GO" id="GO:0008983">
    <property type="term" value="F:protein-glutamate O-methyltransferase activity"/>
    <property type="evidence" value="ECO:0007669"/>
    <property type="project" value="UniProtKB-EC"/>
</dbReference>
<dbReference type="PROSITE" id="PS50123">
    <property type="entry name" value="CHER"/>
    <property type="match status" value="1"/>
</dbReference>
<dbReference type="EMBL" id="CP002160">
    <property type="protein sequence ID" value="ADL52256.1"/>
    <property type="molecule type" value="Genomic_DNA"/>
</dbReference>
<dbReference type="Gene3D" id="3.40.50.150">
    <property type="entry name" value="Vaccinia Virus protein VP39"/>
    <property type="match status" value="1"/>
</dbReference>
<proteinExistence type="predicted"/>
<dbReference type="PANTHER" id="PTHR24422">
    <property type="entry name" value="CHEMOTAXIS PROTEIN METHYLTRANSFERASE"/>
    <property type="match status" value="1"/>
</dbReference>
<dbReference type="SUPFAM" id="SSF53335">
    <property type="entry name" value="S-adenosyl-L-methionine-dependent methyltransferases"/>
    <property type="match status" value="1"/>
</dbReference>
<dbReference type="PIRSF" id="PIRSF000410">
    <property type="entry name" value="CheR"/>
    <property type="match status" value="1"/>
</dbReference>
<dbReference type="InterPro" id="IPR026024">
    <property type="entry name" value="Chemotaxis_MeTrfase_CheR"/>
</dbReference>
<accession>D9SQQ0</accession>
<dbReference type="InterPro" id="IPR022641">
    <property type="entry name" value="CheR_N"/>
</dbReference>
<keyword evidence="5" id="KW-0949">S-adenosyl-L-methionine</keyword>
<evidence type="ECO:0000256" key="1">
    <source>
        <dbReference type="ARBA" id="ARBA00001541"/>
    </source>
</evidence>
<dbReference type="HOGENOM" id="CLU_025854_0_0_9"/>
<keyword evidence="4 7" id="KW-0808">Transferase</keyword>
<dbReference type="InterPro" id="IPR036804">
    <property type="entry name" value="CheR_N_sf"/>
</dbReference>
<dbReference type="OrthoDB" id="9816309at2"/>
<dbReference type="Pfam" id="PF01739">
    <property type="entry name" value="CheR"/>
    <property type="match status" value="1"/>
</dbReference>
<reference evidence="7 8" key="1">
    <citation type="submission" date="2010-08" db="EMBL/GenBank/DDBJ databases">
        <title>Complete sequence of Clostridium cellulovorans 743B.</title>
        <authorList>
            <consortium name="US DOE Joint Genome Institute"/>
            <person name="Lucas S."/>
            <person name="Copeland A."/>
            <person name="Lapidus A."/>
            <person name="Cheng J.-F."/>
            <person name="Bruce D."/>
            <person name="Goodwin L."/>
            <person name="Pitluck S."/>
            <person name="Chertkov O."/>
            <person name="Detter J.C."/>
            <person name="Han C."/>
            <person name="Tapia R."/>
            <person name="Land M."/>
            <person name="Hauser L."/>
            <person name="Chang Y.-J."/>
            <person name="Jeffries C."/>
            <person name="Kyrpides N."/>
            <person name="Ivanova N."/>
            <person name="Mikhailova N."/>
            <person name="Hemme C.L."/>
            <person name="Woyke T."/>
        </authorList>
    </citation>
    <scope>NUCLEOTIDE SEQUENCE [LARGE SCALE GENOMIC DNA]</scope>
    <source>
        <strain evidence="8">ATCC 35296 / DSM 3052 / OCM 3 / 743B</strain>
    </source>
</reference>
<dbReference type="InterPro" id="IPR050903">
    <property type="entry name" value="Bact_Chemotaxis_MeTrfase"/>
</dbReference>
<dbReference type="Gene3D" id="1.10.155.10">
    <property type="entry name" value="Chemotaxis receptor methyltransferase CheR, N-terminal domain"/>
    <property type="match status" value="1"/>
</dbReference>
<keyword evidence="3 7" id="KW-0489">Methyltransferase</keyword>
<dbReference type="EC" id="2.1.1.80" evidence="2"/>
<dbReference type="AlphaFoldDB" id="D9SQQ0"/>
<dbReference type="eggNOG" id="COG1352">
    <property type="taxonomic scope" value="Bacteria"/>
</dbReference>
<name>D9SQQ0_CLOC7</name>
<evidence type="ECO:0000256" key="5">
    <source>
        <dbReference type="ARBA" id="ARBA00022691"/>
    </source>
</evidence>
<dbReference type="InterPro" id="IPR022642">
    <property type="entry name" value="CheR_C"/>
</dbReference>
<evidence type="ECO:0000313" key="7">
    <source>
        <dbReference type="EMBL" id="ADL52256.1"/>
    </source>
</evidence>
<gene>
    <name evidence="7" type="ordered locus">Clocel_2544</name>
</gene>
<comment type="catalytic activity">
    <reaction evidence="1">
        <text>L-glutamyl-[protein] + S-adenosyl-L-methionine = [protein]-L-glutamate 5-O-methyl ester + S-adenosyl-L-homocysteine</text>
        <dbReference type="Rhea" id="RHEA:24452"/>
        <dbReference type="Rhea" id="RHEA-COMP:10208"/>
        <dbReference type="Rhea" id="RHEA-COMP:10311"/>
        <dbReference type="ChEBI" id="CHEBI:29973"/>
        <dbReference type="ChEBI" id="CHEBI:57856"/>
        <dbReference type="ChEBI" id="CHEBI:59789"/>
        <dbReference type="ChEBI" id="CHEBI:82795"/>
        <dbReference type="EC" id="2.1.1.80"/>
    </reaction>
</comment>
<dbReference type="SUPFAM" id="SSF47757">
    <property type="entry name" value="Chemotaxis receptor methyltransferase CheR, N-terminal domain"/>
    <property type="match status" value="1"/>
</dbReference>
<evidence type="ECO:0000313" key="8">
    <source>
        <dbReference type="Proteomes" id="UP000002730"/>
    </source>
</evidence>
<feature type="domain" description="CheR-type methyltransferase" evidence="6">
    <location>
        <begin position="1"/>
        <end position="271"/>
    </location>
</feature>
<dbReference type="InterPro" id="IPR029063">
    <property type="entry name" value="SAM-dependent_MTases_sf"/>
</dbReference>
<protein>
    <recommendedName>
        <fullName evidence="2">protein-glutamate O-methyltransferase</fullName>
        <ecNumber evidence="2">2.1.1.80</ecNumber>
    </recommendedName>
</protein>
<dbReference type="KEGG" id="ccb:Clocel_2544"/>
<sequence length="271" mass="32331">MIIINDREFILLSNFIKKNYGINLSKEKKSLVETRLNSELERNNFENFSEYIEYIVGDKTGDRLNDLVNKITTNYTYFMREQEHFFYLRKVVLPYLMRGVSDRDLRIWSAGCSSGEEPYTLAMVIADFLKDDRLSWDTKLLATDISSQVLKVANIGVYDKAQINNIPNEWKSKYFKSYNNEKSKVVDSIRKEVIFRRFNLMEEYYPFKRKFQVIFCRNVMIYFDNETKEEIVNKFYDHTEVGGYLFIGHSESISNLRTKYKYISPAIYRKI</sequence>
<dbReference type="PRINTS" id="PR00996">
    <property type="entry name" value="CHERMTFRASE"/>
</dbReference>
<evidence type="ECO:0000259" key="6">
    <source>
        <dbReference type="PROSITE" id="PS50123"/>
    </source>
</evidence>
<dbReference type="STRING" id="573061.Clocel_2544"/>
<dbReference type="RefSeq" id="WP_010075516.1">
    <property type="nucleotide sequence ID" value="NC_014393.1"/>
</dbReference>
<evidence type="ECO:0000256" key="3">
    <source>
        <dbReference type="ARBA" id="ARBA00022603"/>
    </source>
</evidence>
<dbReference type="Pfam" id="PF03705">
    <property type="entry name" value="CheR_N"/>
    <property type="match status" value="1"/>
</dbReference>
<evidence type="ECO:0000256" key="4">
    <source>
        <dbReference type="ARBA" id="ARBA00022679"/>
    </source>
</evidence>
<dbReference type="Proteomes" id="UP000002730">
    <property type="component" value="Chromosome"/>
</dbReference>
<dbReference type="GO" id="GO:0032259">
    <property type="term" value="P:methylation"/>
    <property type="evidence" value="ECO:0007669"/>
    <property type="project" value="UniProtKB-KW"/>
</dbReference>
<dbReference type="InterPro" id="IPR000780">
    <property type="entry name" value="CheR_MeTrfase"/>
</dbReference>
<dbReference type="SMART" id="SM00138">
    <property type="entry name" value="MeTrc"/>
    <property type="match status" value="1"/>
</dbReference>
<evidence type="ECO:0000256" key="2">
    <source>
        <dbReference type="ARBA" id="ARBA00012534"/>
    </source>
</evidence>
<organism evidence="7 8">
    <name type="scientific">Clostridium cellulovorans (strain ATCC 35296 / DSM 3052 / OCM 3 / 743B)</name>
    <dbReference type="NCBI Taxonomy" id="573061"/>
    <lineage>
        <taxon>Bacteria</taxon>
        <taxon>Bacillati</taxon>
        <taxon>Bacillota</taxon>
        <taxon>Clostridia</taxon>
        <taxon>Eubacteriales</taxon>
        <taxon>Clostridiaceae</taxon>
        <taxon>Clostridium</taxon>
    </lineage>
</organism>
<keyword evidence="8" id="KW-1185">Reference proteome</keyword>
<dbReference type="PANTHER" id="PTHR24422:SF19">
    <property type="entry name" value="CHEMOTAXIS PROTEIN METHYLTRANSFERASE"/>
    <property type="match status" value="1"/>
</dbReference>